<name>A0A0B6ZQL0_9EUPU</name>
<evidence type="ECO:0000256" key="1">
    <source>
        <dbReference type="SAM" id="MobiDB-lite"/>
    </source>
</evidence>
<feature type="non-terminal residue" evidence="2">
    <location>
        <position position="212"/>
    </location>
</feature>
<dbReference type="EMBL" id="HACG01024049">
    <property type="protein sequence ID" value="CEK70914.1"/>
    <property type="molecule type" value="Transcribed_RNA"/>
</dbReference>
<gene>
    <name evidence="2" type="primary">ORF76148</name>
</gene>
<dbReference type="AlphaFoldDB" id="A0A0B6ZQL0"/>
<feature type="compositionally biased region" description="Basic and acidic residues" evidence="1">
    <location>
        <begin position="188"/>
        <end position="202"/>
    </location>
</feature>
<sequence length="212" mass="25107">DKRRIPTRERYNLPPDIDESEDFGLFHKLGMEEKKKQQKRVPPSQLYLPMQNSVFERKQLAYQDLPLQEQTDEYKVSALRANESDAVKLQKMKARNEEYNQFLIAKNEKDINRLADKKPSEDNSIYATIPGLRYSTSAQKKRELAAQRNREYNEMLHEKTQHRSRRGTDAPFPGPKQGWSTPTYEEVLDQKRAQESNYRRTNDTVYEPNLQR</sequence>
<reference evidence="2" key="1">
    <citation type="submission" date="2014-12" db="EMBL/GenBank/DDBJ databases">
        <title>Insight into the proteome of Arion vulgaris.</title>
        <authorList>
            <person name="Aradska J."/>
            <person name="Bulat T."/>
            <person name="Smidak R."/>
            <person name="Sarate P."/>
            <person name="Gangsoo J."/>
            <person name="Sialana F."/>
            <person name="Bilban M."/>
            <person name="Lubec G."/>
        </authorList>
    </citation>
    <scope>NUCLEOTIDE SEQUENCE</scope>
    <source>
        <tissue evidence="2">Skin</tissue>
    </source>
</reference>
<organism evidence="2">
    <name type="scientific">Arion vulgaris</name>
    <dbReference type="NCBI Taxonomy" id="1028688"/>
    <lineage>
        <taxon>Eukaryota</taxon>
        <taxon>Metazoa</taxon>
        <taxon>Spiralia</taxon>
        <taxon>Lophotrochozoa</taxon>
        <taxon>Mollusca</taxon>
        <taxon>Gastropoda</taxon>
        <taxon>Heterobranchia</taxon>
        <taxon>Euthyneura</taxon>
        <taxon>Panpulmonata</taxon>
        <taxon>Eupulmonata</taxon>
        <taxon>Stylommatophora</taxon>
        <taxon>Helicina</taxon>
        <taxon>Arionoidea</taxon>
        <taxon>Arionidae</taxon>
        <taxon>Arion</taxon>
    </lineage>
</organism>
<proteinExistence type="predicted"/>
<evidence type="ECO:0008006" key="3">
    <source>
        <dbReference type="Google" id="ProtNLM"/>
    </source>
</evidence>
<evidence type="ECO:0000313" key="2">
    <source>
        <dbReference type="EMBL" id="CEK70914.1"/>
    </source>
</evidence>
<feature type="region of interest" description="Disordered" evidence="1">
    <location>
        <begin position="154"/>
        <end position="212"/>
    </location>
</feature>
<protein>
    <recommendedName>
        <fullName evidence="3">Centrosome and spindle pole-associated protein 1</fullName>
    </recommendedName>
</protein>
<accession>A0A0B6ZQL0</accession>
<feature type="non-terminal residue" evidence="2">
    <location>
        <position position="1"/>
    </location>
</feature>